<dbReference type="Gene3D" id="1.10.533.10">
    <property type="entry name" value="Death Domain, Fas"/>
    <property type="match status" value="1"/>
</dbReference>
<protein>
    <recommendedName>
        <fullName evidence="12">Tumor necrosis factor receptor superfamily, member 1a</fullName>
    </recommendedName>
</protein>
<dbReference type="InterPro" id="IPR052493">
    <property type="entry name" value="TNFRSF1A"/>
</dbReference>
<evidence type="ECO:0000256" key="1">
    <source>
        <dbReference type="ARBA" id="ARBA00022703"/>
    </source>
</evidence>
<dbReference type="InterPro" id="IPR033994">
    <property type="entry name" value="TNFRSF1A_death"/>
</dbReference>
<dbReference type="InterPro" id="IPR001368">
    <property type="entry name" value="TNFR/NGFR_Cys_rich_reg"/>
</dbReference>
<feature type="disulfide bond" evidence="6">
    <location>
        <begin position="38"/>
        <end position="56"/>
    </location>
</feature>
<accession>A0A3Q3WSE6</accession>
<reference evidence="10" key="2">
    <citation type="submission" date="2025-09" db="UniProtKB">
        <authorList>
            <consortium name="Ensembl"/>
        </authorList>
    </citation>
    <scope>IDENTIFICATION</scope>
</reference>
<dbReference type="Gene3D" id="2.10.50.10">
    <property type="entry name" value="Tumor Necrosis Factor Receptor, subunit A, domain 2"/>
    <property type="match status" value="2"/>
</dbReference>
<keyword evidence="7" id="KW-0472">Membrane</keyword>
<keyword evidence="5" id="KW-0325">Glycoprotein</keyword>
<organism evidence="10 11">
    <name type="scientific">Mola mola</name>
    <name type="common">Ocean sunfish</name>
    <name type="synonym">Tetraodon mola</name>
    <dbReference type="NCBI Taxonomy" id="94237"/>
    <lineage>
        <taxon>Eukaryota</taxon>
        <taxon>Metazoa</taxon>
        <taxon>Chordata</taxon>
        <taxon>Craniata</taxon>
        <taxon>Vertebrata</taxon>
        <taxon>Euteleostomi</taxon>
        <taxon>Actinopterygii</taxon>
        <taxon>Neopterygii</taxon>
        <taxon>Teleostei</taxon>
        <taxon>Neoteleostei</taxon>
        <taxon>Acanthomorphata</taxon>
        <taxon>Eupercaria</taxon>
        <taxon>Tetraodontiformes</taxon>
        <taxon>Molidae</taxon>
        <taxon>Mola</taxon>
    </lineage>
</organism>
<dbReference type="InterPro" id="IPR000488">
    <property type="entry name" value="Death_dom"/>
</dbReference>
<dbReference type="SUPFAM" id="SSF57586">
    <property type="entry name" value="TNF receptor-like"/>
    <property type="match status" value="1"/>
</dbReference>
<feature type="disulfide bond" evidence="6">
    <location>
        <begin position="77"/>
        <end position="90"/>
    </location>
</feature>
<feature type="transmembrane region" description="Helical" evidence="7">
    <location>
        <begin position="146"/>
        <end position="168"/>
    </location>
</feature>
<dbReference type="GO" id="GO:0006954">
    <property type="term" value="P:inflammatory response"/>
    <property type="evidence" value="ECO:0007669"/>
    <property type="project" value="TreeGrafter"/>
</dbReference>
<dbReference type="GO" id="GO:0006915">
    <property type="term" value="P:apoptotic process"/>
    <property type="evidence" value="ECO:0007669"/>
    <property type="project" value="UniProtKB-KW"/>
</dbReference>
<dbReference type="Pfam" id="PF00531">
    <property type="entry name" value="Death"/>
    <property type="match status" value="1"/>
</dbReference>
<keyword evidence="4 6" id="KW-1015">Disulfide bond</keyword>
<evidence type="ECO:0000256" key="4">
    <source>
        <dbReference type="ARBA" id="ARBA00023157"/>
    </source>
</evidence>
<dbReference type="PROSITE" id="PS00652">
    <property type="entry name" value="TNFR_NGFR_1"/>
    <property type="match status" value="1"/>
</dbReference>
<feature type="transmembrane region" description="Helical" evidence="7">
    <location>
        <begin position="111"/>
        <end position="134"/>
    </location>
</feature>
<feature type="disulfide bond" evidence="6">
    <location>
        <begin position="35"/>
        <end position="48"/>
    </location>
</feature>
<feature type="disulfide bond" evidence="6">
    <location>
        <begin position="17"/>
        <end position="32"/>
    </location>
</feature>
<dbReference type="PANTHER" id="PTHR46861">
    <property type="entry name" value="TUMOR NECROSIS FACTOR RECEPTOR SUPERFAMILY MEMBER 1A"/>
    <property type="match status" value="1"/>
</dbReference>
<dbReference type="SMART" id="SM00005">
    <property type="entry name" value="DEATH"/>
    <property type="match status" value="1"/>
</dbReference>
<proteinExistence type="predicted"/>
<dbReference type="Proteomes" id="UP000261620">
    <property type="component" value="Unplaced"/>
</dbReference>
<keyword evidence="3" id="KW-0677">Repeat</keyword>
<keyword evidence="11" id="KW-1185">Reference proteome</keyword>
<dbReference type="InterPro" id="IPR011029">
    <property type="entry name" value="DEATH-like_dom_sf"/>
</dbReference>
<evidence type="ECO:0000313" key="11">
    <source>
        <dbReference type="Proteomes" id="UP000261620"/>
    </source>
</evidence>
<dbReference type="GO" id="GO:0005031">
    <property type="term" value="F:tumor necrosis factor receptor activity"/>
    <property type="evidence" value="ECO:0007669"/>
    <property type="project" value="TreeGrafter"/>
</dbReference>
<feature type="repeat" description="TNFR-Cys" evidence="6">
    <location>
        <begin position="57"/>
        <end position="98"/>
    </location>
</feature>
<evidence type="ECO:0000256" key="3">
    <source>
        <dbReference type="ARBA" id="ARBA00022737"/>
    </source>
</evidence>
<reference evidence="10" key="1">
    <citation type="submission" date="2025-08" db="UniProtKB">
        <authorList>
            <consortium name="Ensembl"/>
        </authorList>
    </citation>
    <scope>IDENTIFICATION</scope>
</reference>
<feature type="domain" description="TNFR-Cys" evidence="9">
    <location>
        <begin position="16"/>
        <end position="56"/>
    </location>
</feature>
<keyword evidence="7" id="KW-1133">Transmembrane helix</keyword>
<evidence type="ECO:0000256" key="6">
    <source>
        <dbReference type="PROSITE-ProRule" id="PRU00206"/>
    </source>
</evidence>
<feature type="disulfide bond" evidence="6">
    <location>
        <begin position="80"/>
        <end position="98"/>
    </location>
</feature>
<evidence type="ECO:0000313" key="10">
    <source>
        <dbReference type="Ensembl" id="ENSMMOP00000021088.1"/>
    </source>
</evidence>
<dbReference type="GO" id="GO:0045121">
    <property type="term" value="C:membrane raft"/>
    <property type="evidence" value="ECO:0007669"/>
    <property type="project" value="TreeGrafter"/>
</dbReference>
<evidence type="ECO:0000256" key="2">
    <source>
        <dbReference type="ARBA" id="ARBA00022729"/>
    </source>
</evidence>
<dbReference type="GO" id="GO:0043235">
    <property type="term" value="C:receptor complex"/>
    <property type="evidence" value="ECO:0007669"/>
    <property type="project" value="TreeGrafter"/>
</dbReference>
<evidence type="ECO:0000259" key="8">
    <source>
        <dbReference type="PROSITE" id="PS50017"/>
    </source>
</evidence>
<evidence type="ECO:0000256" key="7">
    <source>
        <dbReference type="SAM" id="Phobius"/>
    </source>
</evidence>
<feature type="domain" description="Death" evidence="8">
    <location>
        <begin position="223"/>
        <end position="312"/>
    </location>
</feature>
<dbReference type="PROSITE" id="PS50050">
    <property type="entry name" value="TNFR_NGFR_2"/>
    <property type="match status" value="2"/>
</dbReference>
<dbReference type="PROSITE" id="PS50017">
    <property type="entry name" value="DEATH_DOMAIN"/>
    <property type="match status" value="1"/>
</dbReference>
<keyword evidence="1" id="KW-0053">Apoptosis</keyword>
<evidence type="ECO:0000256" key="5">
    <source>
        <dbReference type="ARBA" id="ARBA00023180"/>
    </source>
</evidence>
<dbReference type="SUPFAM" id="SSF47986">
    <property type="entry name" value="DEATH domain"/>
    <property type="match status" value="1"/>
</dbReference>
<dbReference type="STRING" id="94237.ENSMMOP00000021088"/>
<dbReference type="GO" id="GO:0043120">
    <property type="term" value="F:tumor necrosis factor binding"/>
    <property type="evidence" value="ECO:0007669"/>
    <property type="project" value="TreeGrafter"/>
</dbReference>
<dbReference type="SMART" id="SM00208">
    <property type="entry name" value="TNFR"/>
    <property type="match status" value="2"/>
</dbReference>
<sequence length="315" mass="35919">MVEECHAPGQRTNCIPCPTGQYSDNINFSHTCRGCRQCKKHNVVVSKCQRDRDTICRCEDGYYKSQIDSQAYFCNKCSLCGANERIKEACTPEKNTVCECKPMYYRTVKKYYCCFLMCPYSCLILYVPLCSFYNEDPDCKKCLHNVIGVAAVALVLLVLVAVITHLMTKWSIKKKLLKSASQTFDVSSDSCEQTLLTSWPGVPNTESIELTFMPQHSPLSSVSDLIYMVLDQVPVMQVKQLVRLLGVKDTEIEQAELDHRSCREAHYQMLKLWAERGSRAGGLLHLHLLQELVVELRKMHLEKAAEELETNFGFQ</sequence>
<dbReference type="Pfam" id="PF00020">
    <property type="entry name" value="TNFR_c6"/>
    <property type="match status" value="2"/>
</dbReference>
<feature type="repeat" description="TNFR-Cys" evidence="6">
    <location>
        <begin position="16"/>
        <end position="56"/>
    </location>
</feature>
<name>A0A3Q3WSE6_MOLML</name>
<comment type="caution">
    <text evidence="6">Lacks conserved residue(s) required for the propagation of feature annotation.</text>
</comment>
<keyword evidence="2" id="KW-0732">Signal</keyword>
<keyword evidence="7" id="KW-0812">Transmembrane</keyword>
<evidence type="ECO:0000259" key="9">
    <source>
        <dbReference type="PROSITE" id="PS50050"/>
    </source>
</evidence>
<dbReference type="CDD" id="cd08313">
    <property type="entry name" value="Death_TNFR1"/>
    <property type="match status" value="1"/>
</dbReference>
<evidence type="ECO:0008006" key="12">
    <source>
        <dbReference type="Google" id="ProtNLM"/>
    </source>
</evidence>
<dbReference type="PANTHER" id="PTHR46861:SF1">
    <property type="entry name" value="TUMOR NECROSIS FACTOR RECEPTOR SUPERFAMILY MEMBER 1A"/>
    <property type="match status" value="1"/>
</dbReference>
<feature type="domain" description="TNFR-Cys" evidence="9">
    <location>
        <begin position="57"/>
        <end position="98"/>
    </location>
</feature>
<dbReference type="Ensembl" id="ENSMMOT00000021444.1">
    <property type="protein sequence ID" value="ENSMMOP00000021088.1"/>
    <property type="gene ID" value="ENSMMOG00000016038.1"/>
</dbReference>
<dbReference type="AlphaFoldDB" id="A0A3Q3WSE6"/>
<dbReference type="OMA" id="IVETPCT"/>